<evidence type="ECO:0000256" key="1">
    <source>
        <dbReference type="SAM" id="Phobius"/>
    </source>
</evidence>
<dbReference type="Proteomes" id="UP000658980">
    <property type="component" value="Unassembled WGS sequence"/>
</dbReference>
<evidence type="ECO:0000313" key="4">
    <source>
        <dbReference type="Proteomes" id="UP000658980"/>
    </source>
</evidence>
<dbReference type="InterPro" id="IPR011050">
    <property type="entry name" value="Pectin_lyase_fold/virulence"/>
</dbReference>
<feature type="domain" description="Right handed beta helix" evidence="2">
    <location>
        <begin position="177"/>
        <end position="348"/>
    </location>
</feature>
<dbReference type="Gene3D" id="2.160.20.10">
    <property type="entry name" value="Single-stranded right-handed beta-helix, Pectin lyase-like"/>
    <property type="match status" value="2"/>
</dbReference>
<keyword evidence="1" id="KW-1133">Transmembrane helix</keyword>
<organism evidence="3 4">
    <name type="scientific">Planococcus wigleyi</name>
    <dbReference type="NCBI Taxonomy" id="2762216"/>
    <lineage>
        <taxon>Bacteria</taxon>
        <taxon>Bacillati</taxon>
        <taxon>Bacillota</taxon>
        <taxon>Bacilli</taxon>
        <taxon>Bacillales</taxon>
        <taxon>Caryophanaceae</taxon>
        <taxon>Planococcus</taxon>
    </lineage>
</organism>
<dbReference type="RefSeq" id="WP_191713701.1">
    <property type="nucleotide sequence ID" value="NZ_JACSPU010000001.1"/>
</dbReference>
<keyword evidence="1" id="KW-0472">Membrane</keyword>
<gene>
    <name evidence="3" type="ORF">H9630_01390</name>
</gene>
<dbReference type="SMART" id="SM00710">
    <property type="entry name" value="PbH1"/>
    <property type="match status" value="6"/>
</dbReference>
<dbReference type="EMBL" id="JACSPU010000001">
    <property type="protein sequence ID" value="MBD8013453.1"/>
    <property type="molecule type" value="Genomic_DNA"/>
</dbReference>
<evidence type="ECO:0000259" key="2">
    <source>
        <dbReference type="Pfam" id="PF13229"/>
    </source>
</evidence>
<reference evidence="3 4" key="1">
    <citation type="submission" date="2020-08" db="EMBL/GenBank/DDBJ databases">
        <title>A Genomic Blueprint of the Chicken Gut Microbiome.</title>
        <authorList>
            <person name="Gilroy R."/>
            <person name="Ravi A."/>
            <person name="Getino M."/>
            <person name="Pursley I."/>
            <person name="Horton D.L."/>
            <person name="Alikhan N.-F."/>
            <person name="Baker D."/>
            <person name="Gharbi K."/>
            <person name="Hall N."/>
            <person name="Watson M."/>
            <person name="Adriaenssens E.M."/>
            <person name="Foster-Nyarko E."/>
            <person name="Jarju S."/>
            <person name="Secka A."/>
            <person name="Antonio M."/>
            <person name="Oren A."/>
            <person name="Chaudhuri R."/>
            <person name="La Ragione R.M."/>
            <person name="Hildebrand F."/>
            <person name="Pallen M.J."/>
        </authorList>
    </citation>
    <scope>NUCLEOTIDE SEQUENCE [LARGE SCALE GENOMIC DNA]</scope>
    <source>
        <strain evidence="3 4">Sa1BUA13</strain>
    </source>
</reference>
<evidence type="ECO:0000313" key="3">
    <source>
        <dbReference type="EMBL" id="MBD8013453.1"/>
    </source>
</evidence>
<dbReference type="InterPro" id="IPR039448">
    <property type="entry name" value="Beta_helix"/>
</dbReference>
<keyword evidence="4" id="KW-1185">Reference proteome</keyword>
<dbReference type="SUPFAM" id="SSF51126">
    <property type="entry name" value="Pectin lyase-like"/>
    <property type="match status" value="1"/>
</dbReference>
<dbReference type="InterPro" id="IPR006626">
    <property type="entry name" value="PbH1"/>
</dbReference>
<accession>A0ABR8W941</accession>
<proteinExistence type="predicted"/>
<comment type="caution">
    <text evidence="3">The sequence shown here is derived from an EMBL/GenBank/DDBJ whole genome shotgun (WGS) entry which is preliminary data.</text>
</comment>
<dbReference type="InterPro" id="IPR022441">
    <property type="entry name" value="Para_beta_helix_rpt-2"/>
</dbReference>
<keyword evidence="1" id="KW-0812">Transmembrane</keyword>
<feature type="transmembrane region" description="Helical" evidence="1">
    <location>
        <begin position="7"/>
        <end position="27"/>
    </location>
</feature>
<name>A0ABR8W941_9BACL</name>
<dbReference type="InterPro" id="IPR012334">
    <property type="entry name" value="Pectin_lyas_fold"/>
</dbReference>
<dbReference type="NCBIfam" id="TIGR03804">
    <property type="entry name" value="para_beta_helix"/>
    <property type="match status" value="1"/>
</dbReference>
<protein>
    <submittedName>
        <fullName evidence="3">Right-handed parallel beta-helix repeat-containing protein</fullName>
    </submittedName>
</protein>
<sequence>MKKNKKIGSVLLMLLGVVGLGYFFLMIEKLTQGNEEENGQESYSANLEEAVDKTVELQTAIDETPAGGTLEIPPGVYKLSKNPDNIAVTGYGDSYFALKISKPITILMEEVILQTTAEEEYGVFLVNETEDVHLKGGVIMGEREPTEGELTSHIGVLFFYTNDSSIEDTYLKNFSQGVHLNHSDNNVVRKVTTEFNHGSGIISFDSNRNLIDSCVVRNSGDGHLSLYGGGEDNHVVNCVVTEDRPEFTDQQGITVESEKGSLIENNTVSGFYYGIDVKNGSEGNIIESNIAYDNEYNIAVRGGDGGANLQLPSYNTQILNNMVVDPRDKSSYGIYIGAGDGHVVTGNTLNPGNLILPEEDLELYESQNYFVTEDGS</sequence>
<dbReference type="Pfam" id="PF13229">
    <property type="entry name" value="Beta_helix"/>
    <property type="match status" value="1"/>
</dbReference>